<comment type="subcellular location">
    <subcellularLocation>
        <location evidence="4 5">Nucleus</location>
    </subcellularLocation>
</comment>
<dbReference type="GO" id="GO:0000978">
    <property type="term" value="F:RNA polymerase II cis-regulatory region sequence-specific DNA binding"/>
    <property type="evidence" value="ECO:0007669"/>
    <property type="project" value="TreeGrafter"/>
</dbReference>
<evidence type="ECO:0000256" key="5">
    <source>
        <dbReference type="RuleBase" id="RU000682"/>
    </source>
</evidence>
<evidence type="ECO:0000256" key="3">
    <source>
        <dbReference type="ARBA" id="ARBA00023242"/>
    </source>
</evidence>
<evidence type="ECO:0000256" key="4">
    <source>
        <dbReference type="PROSITE-ProRule" id="PRU00108"/>
    </source>
</evidence>
<dbReference type="EMBL" id="CP000501">
    <property type="protein sequence ID" value="ABN68299.2"/>
    <property type="molecule type" value="Genomic_DNA"/>
</dbReference>
<dbReference type="SUPFAM" id="SSF46689">
    <property type="entry name" value="Homeodomain-like"/>
    <property type="match status" value="1"/>
</dbReference>
<dbReference type="InterPro" id="IPR009057">
    <property type="entry name" value="Homeodomain-like_sf"/>
</dbReference>
<sequence length="136" mass="15931">MLRDGECFRYLDSSAVLKYSIQNLFDNAVEKASEKKRTFLDHDAQPQEFHLRSVMISITCSTNLSSKVALGDKALVRKRRRKIHSPEIRAILEKEFSLDPSPSRAHRKSIAVRCNMSTSEVRIWFANRRNRFKRYQ</sequence>
<dbReference type="CDD" id="cd00086">
    <property type="entry name" value="homeodomain"/>
    <property type="match status" value="1"/>
</dbReference>
<organism evidence="7 8">
    <name type="scientific">Scheffersomyces stipitis (strain ATCC 58785 / CBS 6054 / NBRC 10063 / NRRL Y-11545)</name>
    <name type="common">Yeast</name>
    <name type="synonym">Pichia stipitis</name>
    <dbReference type="NCBI Taxonomy" id="322104"/>
    <lineage>
        <taxon>Eukaryota</taxon>
        <taxon>Fungi</taxon>
        <taxon>Dikarya</taxon>
        <taxon>Ascomycota</taxon>
        <taxon>Saccharomycotina</taxon>
        <taxon>Pichiomycetes</taxon>
        <taxon>Debaryomycetaceae</taxon>
        <taxon>Scheffersomyces</taxon>
    </lineage>
</organism>
<evidence type="ECO:0000259" key="6">
    <source>
        <dbReference type="PROSITE" id="PS50071"/>
    </source>
</evidence>
<dbReference type="Pfam" id="PF00046">
    <property type="entry name" value="Homeodomain"/>
    <property type="match status" value="1"/>
</dbReference>
<feature type="DNA-binding region" description="Homeobox" evidence="4">
    <location>
        <begin position="77"/>
        <end position="136"/>
    </location>
</feature>
<keyword evidence="2 4" id="KW-0371">Homeobox</keyword>
<dbReference type="HOGENOM" id="CLU_1876187_0_0_1"/>
<dbReference type="InParanoid" id="A3LZ95"/>
<dbReference type="Proteomes" id="UP000002258">
    <property type="component" value="Chromosome 7"/>
</dbReference>
<keyword evidence="8" id="KW-1185">Reference proteome</keyword>
<dbReference type="OrthoDB" id="4026277at2759"/>
<evidence type="ECO:0000313" key="7">
    <source>
        <dbReference type="EMBL" id="ABN68299.2"/>
    </source>
</evidence>
<keyword evidence="3 4" id="KW-0539">Nucleus</keyword>
<protein>
    <submittedName>
        <fullName evidence="7">Homeodomain protein</fullName>
    </submittedName>
</protein>
<dbReference type="PANTHER" id="PTHR24324">
    <property type="entry name" value="HOMEOBOX PROTEIN HHEX"/>
    <property type="match status" value="1"/>
</dbReference>
<dbReference type="Gene3D" id="1.10.10.60">
    <property type="entry name" value="Homeodomain-like"/>
    <property type="match status" value="1"/>
</dbReference>
<dbReference type="PROSITE" id="PS00027">
    <property type="entry name" value="HOMEOBOX_1"/>
    <property type="match status" value="1"/>
</dbReference>
<evidence type="ECO:0000313" key="8">
    <source>
        <dbReference type="Proteomes" id="UP000002258"/>
    </source>
</evidence>
<name>A3LZ95_PICST</name>
<dbReference type="GeneID" id="4840696"/>
<feature type="domain" description="Homeobox" evidence="6">
    <location>
        <begin position="75"/>
        <end position="135"/>
    </location>
</feature>
<dbReference type="PROSITE" id="PS50071">
    <property type="entry name" value="HOMEOBOX_2"/>
    <property type="match status" value="1"/>
</dbReference>
<dbReference type="GO" id="GO:0030154">
    <property type="term" value="P:cell differentiation"/>
    <property type="evidence" value="ECO:0007669"/>
    <property type="project" value="TreeGrafter"/>
</dbReference>
<evidence type="ECO:0000256" key="1">
    <source>
        <dbReference type="ARBA" id="ARBA00023125"/>
    </source>
</evidence>
<dbReference type="KEGG" id="pic:PICST_33461"/>
<dbReference type="InterPro" id="IPR001356">
    <property type="entry name" value="HD"/>
</dbReference>
<gene>
    <name evidence="7" type="primary">YOX2</name>
    <name evidence="7" type="ORF">PICST_33461</name>
</gene>
<dbReference type="STRING" id="322104.A3LZ95"/>
<proteinExistence type="predicted"/>
<dbReference type="AlphaFoldDB" id="A3LZ95"/>
<reference evidence="7 8" key="1">
    <citation type="journal article" date="2007" name="Nat. Biotechnol.">
        <title>Genome sequence of the lignocellulose-bioconverting and xylose-fermenting yeast Pichia stipitis.</title>
        <authorList>
            <person name="Jeffries T.W."/>
            <person name="Grigoriev I.V."/>
            <person name="Grimwood J."/>
            <person name="Laplaza J.M."/>
            <person name="Aerts A."/>
            <person name="Salamov A."/>
            <person name="Schmutz J."/>
            <person name="Lindquist E."/>
            <person name="Dehal P."/>
            <person name="Shapiro H."/>
            <person name="Jin Y.S."/>
            <person name="Passoth V."/>
            <person name="Richardson P.M."/>
        </authorList>
    </citation>
    <scope>NUCLEOTIDE SEQUENCE [LARGE SCALE GENOMIC DNA]</scope>
    <source>
        <strain evidence="8">ATCC 58785 / CBS 6054 / NBRC 10063 / NRRL Y-11545</strain>
    </source>
</reference>
<dbReference type="GO" id="GO:0005634">
    <property type="term" value="C:nucleus"/>
    <property type="evidence" value="ECO:0007669"/>
    <property type="project" value="UniProtKB-SubCell"/>
</dbReference>
<dbReference type="InterPro" id="IPR051000">
    <property type="entry name" value="Homeobox_DNA-bind_prot"/>
</dbReference>
<dbReference type="SMART" id="SM00389">
    <property type="entry name" value="HOX"/>
    <property type="match status" value="1"/>
</dbReference>
<keyword evidence="1 4" id="KW-0238">DNA-binding</keyword>
<dbReference type="GO" id="GO:0000981">
    <property type="term" value="F:DNA-binding transcription factor activity, RNA polymerase II-specific"/>
    <property type="evidence" value="ECO:0007669"/>
    <property type="project" value="InterPro"/>
</dbReference>
<evidence type="ECO:0000256" key="2">
    <source>
        <dbReference type="ARBA" id="ARBA00023155"/>
    </source>
</evidence>
<dbReference type="PANTHER" id="PTHR24324:SF9">
    <property type="entry name" value="HOMEOBOX DOMAIN-CONTAINING PROTEIN"/>
    <property type="match status" value="1"/>
</dbReference>
<accession>A3LZ95</accession>
<dbReference type="RefSeq" id="XP_001386328.2">
    <property type="nucleotide sequence ID" value="XM_001386291.1"/>
</dbReference>
<dbReference type="InterPro" id="IPR017970">
    <property type="entry name" value="Homeobox_CS"/>
</dbReference>